<gene>
    <name evidence="1" type="ORF">CGI_10009687</name>
</gene>
<dbReference type="InParanoid" id="K1Q2G0"/>
<sequence length="102" mass="11416">MSKRRSSLGNVSRDHPVCILGCERESGWHIYRDSVYCIATSDCLGLNLNRDREIEGVDIPALSTLRVFLTNDTECEVISALYRIITNVLSYLLVLVVVAAEN</sequence>
<dbReference type="HOGENOM" id="CLU_2280100_0_0_1"/>
<evidence type="ECO:0000313" key="1">
    <source>
        <dbReference type="EMBL" id="EKC28123.1"/>
    </source>
</evidence>
<reference evidence="1" key="1">
    <citation type="journal article" date="2012" name="Nature">
        <title>The oyster genome reveals stress adaptation and complexity of shell formation.</title>
        <authorList>
            <person name="Zhang G."/>
            <person name="Fang X."/>
            <person name="Guo X."/>
            <person name="Li L."/>
            <person name="Luo R."/>
            <person name="Xu F."/>
            <person name="Yang P."/>
            <person name="Zhang L."/>
            <person name="Wang X."/>
            <person name="Qi H."/>
            <person name="Xiong Z."/>
            <person name="Que H."/>
            <person name="Xie Y."/>
            <person name="Holland P.W."/>
            <person name="Paps J."/>
            <person name="Zhu Y."/>
            <person name="Wu F."/>
            <person name="Chen Y."/>
            <person name="Wang J."/>
            <person name="Peng C."/>
            <person name="Meng J."/>
            <person name="Yang L."/>
            <person name="Liu J."/>
            <person name="Wen B."/>
            <person name="Zhang N."/>
            <person name="Huang Z."/>
            <person name="Zhu Q."/>
            <person name="Feng Y."/>
            <person name="Mount A."/>
            <person name="Hedgecock D."/>
            <person name="Xu Z."/>
            <person name="Liu Y."/>
            <person name="Domazet-Loso T."/>
            <person name="Du Y."/>
            <person name="Sun X."/>
            <person name="Zhang S."/>
            <person name="Liu B."/>
            <person name="Cheng P."/>
            <person name="Jiang X."/>
            <person name="Li J."/>
            <person name="Fan D."/>
            <person name="Wang W."/>
            <person name="Fu W."/>
            <person name="Wang T."/>
            <person name="Wang B."/>
            <person name="Zhang J."/>
            <person name="Peng Z."/>
            <person name="Li Y."/>
            <person name="Li N."/>
            <person name="Wang J."/>
            <person name="Chen M."/>
            <person name="He Y."/>
            <person name="Tan F."/>
            <person name="Song X."/>
            <person name="Zheng Q."/>
            <person name="Huang R."/>
            <person name="Yang H."/>
            <person name="Du X."/>
            <person name="Chen L."/>
            <person name="Yang M."/>
            <person name="Gaffney P.M."/>
            <person name="Wang S."/>
            <person name="Luo L."/>
            <person name="She Z."/>
            <person name="Ming Y."/>
            <person name="Huang W."/>
            <person name="Zhang S."/>
            <person name="Huang B."/>
            <person name="Zhang Y."/>
            <person name="Qu T."/>
            <person name="Ni P."/>
            <person name="Miao G."/>
            <person name="Wang J."/>
            <person name="Wang Q."/>
            <person name="Steinberg C.E."/>
            <person name="Wang H."/>
            <person name="Li N."/>
            <person name="Qian L."/>
            <person name="Zhang G."/>
            <person name="Li Y."/>
            <person name="Yang H."/>
            <person name="Liu X."/>
            <person name="Wang J."/>
            <person name="Yin Y."/>
            <person name="Wang J."/>
        </authorList>
    </citation>
    <scope>NUCLEOTIDE SEQUENCE [LARGE SCALE GENOMIC DNA]</scope>
    <source>
        <strain evidence="1">05x7-T-G4-1.051#20</strain>
    </source>
</reference>
<organism evidence="1">
    <name type="scientific">Magallana gigas</name>
    <name type="common">Pacific oyster</name>
    <name type="synonym">Crassostrea gigas</name>
    <dbReference type="NCBI Taxonomy" id="29159"/>
    <lineage>
        <taxon>Eukaryota</taxon>
        <taxon>Metazoa</taxon>
        <taxon>Spiralia</taxon>
        <taxon>Lophotrochozoa</taxon>
        <taxon>Mollusca</taxon>
        <taxon>Bivalvia</taxon>
        <taxon>Autobranchia</taxon>
        <taxon>Pteriomorphia</taxon>
        <taxon>Ostreida</taxon>
        <taxon>Ostreoidea</taxon>
        <taxon>Ostreidae</taxon>
        <taxon>Magallana</taxon>
    </lineage>
</organism>
<accession>K1Q2G0</accession>
<protein>
    <submittedName>
        <fullName evidence="1">Uncharacterized protein</fullName>
    </submittedName>
</protein>
<proteinExistence type="predicted"/>
<dbReference type="EMBL" id="JH816822">
    <property type="protein sequence ID" value="EKC28123.1"/>
    <property type="molecule type" value="Genomic_DNA"/>
</dbReference>
<name>K1Q2G0_MAGGI</name>
<dbReference type="AlphaFoldDB" id="K1Q2G0"/>